<protein>
    <submittedName>
        <fullName evidence="2">Uncharacterized protein</fullName>
    </submittedName>
</protein>
<proteinExistence type="predicted"/>
<dbReference type="EMBL" id="BTRK01000003">
    <property type="protein sequence ID" value="GMR44058.1"/>
    <property type="molecule type" value="Genomic_DNA"/>
</dbReference>
<feature type="non-terminal residue" evidence="2">
    <location>
        <position position="71"/>
    </location>
</feature>
<dbReference type="Proteomes" id="UP001328107">
    <property type="component" value="Unassembled WGS sequence"/>
</dbReference>
<name>A0AAN5CAE4_9BILA</name>
<keyword evidence="3" id="KW-1185">Reference proteome</keyword>
<sequence>MELKDEPIDPPLLDDDQKFDLNSNGGEFESKDESMLNGYMGNDLGYRDSMADDVIDSGEEKEEVVHTTANT</sequence>
<evidence type="ECO:0000313" key="3">
    <source>
        <dbReference type="Proteomes" id="UP001328107"/>
    </source>
</evidence>
<evidence type="ECO:0000313" key="2">
    <source>
        <dbReference type="EMBL" id="GMR44058.1"/>
    </source>
</evidence>
<reference evidence="3" key="1">
    <citation type="submission" date="2022-10" db="EMBL/GenBank/DDBJ databases">
        <title>Genome assembly of Pristionchus species.</title>
        <authorList>
            <person name="Yoshida K."/>
            <person name="Sommer R.J."/>
        </authorList>
    </citation>
    <scope>NUCLEOTIDE SEQUENCE [LARGE SCALE GENOMIC DNA]</scope>
    <source>
        <strain evidence="3">RS5460</strain>
    </source>
</reference>
<organism evidence="2 3">
    <name type="scientific">Pristionchus mayeri</name>
    <dbReference type="NCBI Taxonomy" id="1317129"/>
    <lineage>
        <taxon>Eukaryota</taxon>
        <taxon>Metazoa</taxon>
        <taxon>Ecdysozoa</taxon>
        <taxon>Nematoda</taxon>
        <taxon>Chromadorea</taxon>
        <taxon>Rhabditida</taxon>
        <taxon>Rhabditina</taxon>
        <taxon>Diplogasteromorpha</taxon>
        <taxon>Diplogasteroidea</taxon>
        <taxon>Neodiplogasteridae</taxon>
        <taxon>Pristionchus</taxon>
    </lineage>
</organism>
<comment type="caution">
    <text evidence="2">The sequence shown here is derived from an EMBL/GenBank/DDBJ whole genome shotgun (WGS) entry which is preliminary data.</text>
</comment>
<dbReference type="AlphaFoldDB" id="A0AAN5CAE4"/>
<evidence type="ECO:0000256" key="1">
    <source>
        <dbReference type="SAM" id="MobiDB-lite"/>
    </source>
</evidence>
<gene>
    <name evidence="2" type="ORF">PMAYCL1PPCAC_14255</name>
</gene>
<accession>A0AAN5CAE4</accession>
<feature type="region of interest" description="Disordered" evidence="1">
    <location>
        <begin position="1"/>
        <end position="40"/>
    </location>
</feature>